<comment type="caution">
    <text evidence="2">The sequence shown here is derived from an EMBL/GenBank/DDBJ whole genome shotgun (WGS) entry which is preliminary data.</text>
</comment>
<organism evidence="2 3">
    <name type="scientific">Canavalia gladiata</name>
    <name type="common">Sword bean</name>
    <name type="synonym">Dolichos gladiatus</name>
    <dbReference type="NCBI Taxonomy" id="3824"/>
    <lineage>
        <taxon>Eukaryota</taxon>
        <taxon>Viridiplantae</taxon>
        <taxon>Streptophyta</taxon>
        <taxon>Embryophyta</taxon>
        <taxon>Tracheophyta</taxon>
        <taxon>Spermatophyta</taxon>
        <taxon>Magnoliopsida</taxon>
        <taxon>eudicotyledons</taxon>
        <taxon>Gunneridae</taxon>
        <taxon>Pentapetalae</taxon>
        <taxon>rosids</taxon>
        <taxon>fabids</taxon>
        <taxon>Fabales</taxon>
        <taxon>Fabaceae</taxon>
        <taxon>Papilionoideae</taxon>
        <taxon>50 kb inversion clade</taxon>
        <taxon>NPAAA clade</taxon>
        <taxon>indigoferoid/millettioid clade</taxon>
        <taxon>Phaseoleae</taxon>
        <taxon>Canavalia</taxon>
    </lineage>
</organism>
<dbReference type="Proteomes" id="UP001367508">
    <property type="component" value="Unassembled WGS sequence"/>
</dbReference>
<keyword evidence="1" id="KW-0732">Signal</keyword>
<proteinExistence type="predicted"/>
<evidence type="ECO:0000313" key="2">
    <source>
        <dbReference type="EMBL" id="KAK7362328.1"/>
    </source>
</evidence>
<dbReference type="EMBL" id="JAYMYQ010000001">
    <property type="protein sequence ID" value="KAK7362328.1"/>
    <property type="molecule type" value="Genomic_DNA"/>
</dbReference>
<gene>
    <name evidence="2" type="ORF">VNO77_04438</name>
</gene>
<evidence type="ECO:0000256" key="1">
    <source>
        <dbReference type="SAM" id="SignalP"/>
    </source>
</evidence>
<reference evidence="2 3" key="1">
    <citation type="submission" date="2024-01" db="EMBL/GenBank/DDBJ databases">
        <title>The genomes of 5 underutilized Papilionoideae crops provide insights into root nodulation and disease resistanc.</title>
        <authorList>
            <person name="Jiang F."/>
        </authorList>
    </citation>
    <scope>NUCLEOTIDE SEQUENCE [LARGE SCALE GENOMIC DNA]</scope>
    <source>
        <strain evidence="2">LVBAO_FW01</strain>
        <tissue evidence="2">Leaves</tissue>
    </source>
</reference>
<name>A0AAN9RD71_CANGL</name>
<protein>
    <submittedName>
        <fullName evidence="2">Uncharacterized protein</fullName>
    </submittedName>
</protein>
<accession>A0AAN9RD71</accession>
<evidence type="ECO:0000313" key="3">
    <source>
        <dbReference type="Proteomes" id="UP001367508"/>
    </source>
</evidence>
<feature type="signal peptide" evidence="1">
    <location>
        <begin position="1"/>
        <end position="22"/>
    </location>
</feature>
<feature type="chain" id="PRO_5043040548" evidence="1">
    <location>
        <begin position="23"/>
        <end position="88"/>
    </location>
</feature>
<dbReference type="AlphaFoldDB" id="A0AAN9RD71"/>
<keyword evidence="3" id="KW-1185">Reference proteome</keyword>
<sequence length="88" mass="10256">MAVVKFSSWLLVWFHSMAKIESSSFKKIQLQRDDTRFDVYVVGKEDAFRIVVIQDCRVNSLVAFYEIPSSKLANLHKSRLLFKLTLDT</sequence>